<sequence length="71" mass="7984">MNILVFKTSVTQAQQVSKVKTLLTSIPNIIKWNFDLDDPENILRVIADQLSPRQVESVLQTAGISCQELED</sequence>
<dbReference type="RefSeq" id="WP_273629845.1">
    <property type="nucleotide sequence ID" value="NZ_CP117167.1"/>
</dbReference>
<keyword evidence="2" id="KW-1185">Reference proteome</keyword>
<name>A0ABY7T5L9_9SPHI</name>
<evidence type="ECO:0000313" key="2">
    <source>
        <dbReference type="Proteomes" id="UP001216139"/>
    </source>
</evidence>
<protein>
    <submittedName>
        <fullName evidence="1">Uncharacterized protein</fullName>
    </submittedName>
</protein>
<gene>
    <name evidence="1" type="ORF">PQO05_23280</name>
</gene>
<dbReference type="Proteomes" id="UP001216139">
    <property type="component" value="Chromosome"/>
</dbReference>
<evidence type="ECO:0000313" key="1">
    <source>
        <dbReference type="EMBL" id="WCT11656.1"/>
    </source>
</evidence>
<accession>A0ABY7T5L9</accession>
<proteinExistence type="predicted"/>
<organism evidence="1 2">
    <name type="scientific">Mucilaginibacter jinjuensis</name>
    <dbReference type="NCBI Taxonomy" id="1176721"/>
    <lineage>
        <taxon>Bacteria</taxon>
        <taxon>Pseudomonadati</taxon>
        <taxon>Bacteroidota</taxon>
        <taxon>Sphingobacteriia</taxon>
        <taxon>Sphingobacteriales</taxon>
        <taxon>Sphingobacteriaceae</taxon>
        <taxon>Mucilaginibacter</taxon>
    </lineage>
</organism>
<dbReference type="EMBL" id="CP117167">
    <property type="protein sequence ID" value="WCT11656.1"/>
    <property type="molecule type" value="Genomic_DNA"/>
</dbReference>
<reference evidence="1 2" key="1">
    <citation type="submission" date="2023-02" db="EMBL/GenBank/DDBJ databases">
        <title>Genome sequence of Mucilaginibacter jinjuensis strain KACC 16571.</title>
        <authorList>
            <person name="Kim S."/>
            <person name="Heo J."/>
            <person name="Kwon S.-W."/>
        </authorList>
    </citation>
    <scope>NUCLEOTIDE SEQUENCE [LARGE SCALE GENOMIC DNA]</scope>
    <source>
        <strain evidence="1 2">KACC 16571</strain>
    </source>
</reference>